<comment type="caution">
    <text evidence="2">The sequence shown here is derived from an EMBL/GenBank/DDBJ whole genome shotgun (WGS) entry which is preliminary data.</text>
</comment>
<evidence type="ECO:0000313" key="3">
    <source>
        <dbReference type="Proteomes" id="UP001500403"/>
    </source>
</evidence>
<keyword evidence="3" id="KW-1185">Reference proteome</keyword>
<name>A0ABN3WYG1_9ACTN</name>
<evidence type="ECO:0000256" key="1">
    <source>
        <dbReference type="SAM" id="MobiDB-lite"/>
    </source>
</evidence>
<dbReference type="Proteomes" id="UP001500403">
    <property type="component" value="Unassembled WGS sequence"/>
</dbReference>
<reference evidence="2 3" key="1">
    <citation type="journal article" date="2019" name="Int. J. Syst. Evol. Microbiol.">
        <title>The Global Catalogue of Microorganisms (GCM) 10K type strain sequencing project: providing services to taxonomists for standard genome sequencing and annotation.</title>
        <authorList>
            <consortium name="The Broad Institute Genomics Platform"/>
            <consortium name="The Broad Institute Genome Sequencing Center for Infectious Disease"/>
            <person name="Wu L."/>
            <person name="Ma J."/>
        </authorList>
    </citation>
    <scope>NUCLEOTIDE SEQUENCE [LARGE SCALE GENOMIC DNA]</scope>
    <source>
        <strain evidence="2 3">JCM 9088</strain>
    </source>
</reference>
<organism evidence="2 3">
    <name type="scientific">Streptomyces enissocaesilis</name>
    <dbReference type="NCBI Taxonomy" id="332589"/>
    <lineage>
        <taxon>Bacteria</taxon>
        <taxon>Bacillati</taxon>
        <taxon>Actinomycetota</taxon>
        <taxon>Actinomycetes</taxon>
        <taxon>Kitasatosporales</taxon>
        <taxon>Streptomycetaceae</taxon>
        <taxon>Streptomyces</taxon>
        <taxon>Streptomyces rochei group</taxon>
    </lineage>
</organism>
<dbReference type="EMBL" id="BAAAUD010000013">
    <property type="protein sequence ID" value="GAA2929967.1"/>
    <property type="molecule type" value="Genomic_DNA"/>
</dbReference>
<feature type="compositionally biased region" description="Basic and acidic residues" evidence="1">
    <location>
        <begin position="41"/>
        <end position="50"/>
    </location>
</feature>
<evidence type="ECO:0000313" key="2">
    <source>
        <dbReference type="EMBL" id="GAA2929967.1"/>
    </source>
</evidence>
<gene>
    <name evidence="2" type="ORF">GCM10010446_13250</name>
</gene>
<protein>
    <submittedName>
        <fullName evidence="2">Uncharacterized protein</fullName>
    </submittedName>
</protein>
<feature type="region of interest" description="Disordered" evidence="1">
    <location>
        <begin position="1"/>
        <end position="31"/>
    </location>
</feature>
<feature type="region of interest" description="Disordered" evidence="1">
    <location>
        <begin position="41"/>
        <end position="60"/>
    </location>
</feature>
<accession>A0ABN3WYG1</accession>
<sequence>MTDLVPRQPDATPATASKGRSRMMTNQDRDSEARIQALIDQEQHDDDHEPGCASQSYPDPGICFCEGSGR</sequence>
<dbReference type="RefSeq" id="WP_344492100.1">
    <property type="nucleotide sequence ID" value="NZ_BAAAUD010000013.1"/>
</dbReference>
<proteinExistence type="predicted"/>